<keyword evidence="2" id="KW-1185">Reference proteome</keyword>
<reference evidence="1 2" key="1">
    <citation type="submission" date="2018-06" db="EMBL/GenBank/DDBJ databases">
        <title>Halonotius sp. F13-13 a new haloarchaeeon isolated from a solar saltern from Isla Cristina, Huelva, Spain.</title>
        <authorList>
            <person name="Duran-Viseras A."/>
            <person name="Sanchez-Porro C."/>
            <person name="Ventosa A."/>
        </authorList>
    </citation>
    <scope>NUCLEOTIDE SEQUENCE [LARGE SCALE GENOMIC DNA]</scope>
    <source>
        <strain evidence="1 2">CECT 7525</strain>
    </source>
</reference>
<name>A0A3A6Q1U7_9EURY</name>
<organism evidence="1 2">
    <name type="scientific">Halonotius pteroides</name>
    <dbReference type="NCBI Taxonomy" id="268735"/>
    <lineage>
        <taxon>Archaea</taxon>
        <taxon>Methanobacteriati</taxon>
        <taxon>Methanobacteriota</taxon>
        <taxon>Stenosarchaea group</taxon>
        <taxon>Halobacteria</taxon>
        <taxon>Halobacteriales</taxon>
        <taxon>Haloferacaceae</taxon>
        <taxon>Halonotius</taxon>
    </lineage>
</organism>
<dbReference type="SUPFAM" id="SSF46785">
    <property type="entry name" value="Winged helix' DNA-binding domain"/>
    <property type="match status" value="1"/>
</dbReference>
<dbReference type="AlphaFoldDB" id="A0A3A6Q1U7"/>
<evidence type="ECO:0000313" key="2">
    <source>
        <dbReference type="Proteomes" id="UP000281564"/>
    </source>
</evidence>
<dbReference type="Gene3D" id="1.10.10.10">
    <property type="entry name" value="Winged helix-like DNA-binding domain superfamily/Winged helix DNA-binding domain"/>
    <property type="match status" value="1"/>
</dbReference>
<gene>
    <name evidence="1" type="ORF">DP106_14310</name>
</gene>
<dbReference type="InterPro" id="IPR036388">
    <property type="entry name" value="WH-like_DNA-bd_sf"/>
</dbReference>
<dbReference type="EMBL" id="QMDW01000036">
    <property type="protein sequence ID" value="RJX47693.1"/>
    <property type="molecule type" value="Genomic_DNA"/>
</dbReference>
<evidence type="ECO:0000313" key="1">
    <source>
        <dbReference type="EMBL" id="RJX47693.1"/>
    </source>
</evidence>
<sequence length="71" mass="8169">MLEPNQLNDADQAILDFMSQDGGRVTPSFLEQHIDWSRSYISQRLKRLGEHGHLSQPATGLWVLEHDPRDN</sequence>
<accession>A0A3A6Q1U7</accession>
<comment type="caution">
    <text evidence="1">The sequence shown here is derived from an EMBL/GenBank/DDBJ whole genome shotgun (WGS) entry which is preliminary data.</text>
</comment>
<dbReference type="InterPro" id="IPR036390">
    <property type="entry name" value="WH_DNA-bd_sf"/>
</dbReference>
<dbReference type="Proteomes" id="UP000281564">
    <property type="component" value="Unassembled WGS sequence"/>
</dbReference>
<proteinExistence type="predicted"/>
<protein>
    <submittedName>
        <fullName evidence="1">Winged helix-turn-helix domain-containing protein</fullName>
    </submittedName>
</protein>